<evidence type="ECO:0000313" key="4">
    <source>
        <dbReference type="EMBL" id="MFC5141688.1"/>
    </source>
</evidence>
<dbReference type="InterPro" id="IPR041698">
    <property type="entry name" value="Methyltransf_25"/>
</dbReference>
<dbReference type="Proteomes" id="UP001596175">
    <property type="component" value="Unassembled WGS sequence"/>
</dbReference>
<feature type="domain" description="Methyltransferase" evidence="3">
    <location>
        <begin position="51"/>
        <end position="144"/>
    </location>
</feature>
<evidence type="ECO:0000256" key="1">
    <source>
        <dbReference type="ARBA" id="ARBA00022603"/>
    </source>
</evidence>
<keyword evidence="1 4" id="KW-0489">Methyltransferase</keyword>
<dbReference type="InterPro" id="IPR029063">
    <property type="entry name" value="SAM-dependent_MTases_sf"/>
</dbReference>
<dbReference type="RefSeq" id="WP_378023825.1">
    <property type="nucleotide sequence ID" value="NZ_JBHSKG010000017.1"/>
</dbReference>
<proteinExistence type="predicted"/>
<protein>
    <submittedName>
        <fullName evidence="4">Class I SAM-dependent methyltransferase</fullName>
        <ecNumber evidence="4">2.1.1.-</ecNumber>
    </submittedName>
</protein>
<dbReference type="GO" id="GO:0032259">
    <property type="term" value="P:methylation"/>
    <property type="evidence" value="ECO:0007669"/>
    <property type="project" value="UniProtKB-KW"/>
</dbReference>
<accession>A0ABV9ZN93</accession>
<organism evidence="4 5">
    <name type="scientific">Actinomycetospora rhizophila</name>
    <dbReference type="NCBI Taxonomy" id="1416876"/>
    <lineage>
        <taxon>Bacteria</taxon>
        <taxon>Bacillati</taxon>
        <taxon>Actinomycetota</taxon>
        <taxon>Actinomycetes</taxon>
        <taxon>Pseudonocardiales</taxon>
        <taxon>Pseudonocardiaceae</taxon>
        <taxon>Actinomycetospora</taxon>
    </lineage>
</organism>
<dbReference type="Gene3D" id="3.40.50.150">
    <property type="entry name" value="Vaccinia Virus protein VP39"/>
    <property type="match status" value="1"/>
</dbReference>
<evidence type="ECO:0000256" key="2">
    <source>
        <dbReference type="ARBA" id="ARBA00022679"/>
    </source>
</evidence>
<dbReference type="PANTHER" id="PTHR43861:SF1">
    <property type="entry name" value="TRANS-ACONITATE 2-METHYLTRANSFERASE"/>
    <property type="match status" value="1"/>
</dbReference>
<dbReference type="Pfam" id="PF13649">
    <property type="entry name" value="Methyltransf_25"/>
    <property type="match status" value="1"/>
</dbReference>
<keyword evidence="2 4" id="KW-0808">Transferase</keyword>
<dbReference type="EC" id="2.1.1.-" evidence="4"/>
<comment type="caution">
    <text evidence="4">The sequence shown here is derived from an EMBL/GenBank/DDBJ whole genome shotgun (WGS) entry which is preliminary data.</text>
</comment>
<dbReference type="PANTHER" id="PTHR43861">
    <property type="entry name" value="TRANS-ACONITATE 2-METHYLTRANSFERASE-RELATED"/>
    <property type="match status" value="1"/>
</dbReference>
<evidence type="ECO:0000259" key="3">
    <source>
        <dbReference type="Pfam" id="PF13649"/>
    </source>
</evidence>
<gene>
    <name evidence="4" type="ORF">ACFPK1_25860</name>
</gene>
<dbReference type="CDD" id="cd02440">
    <property type="entry name" value="AdoMet_MTases"/>
    <property type="match status" value="1"/>
</dbReference>
<reference evidence="5" key="1">
    <citation type="journal article" date="2019" name="Int. J. Syst. Evol. Microbiol.">
        <title>The Global Catalogue of Microorganisms (GCM) 10K type strain sequencing project: providing services to taxonomists for standard genome sequencing and annotation.</title>
        <authorList>
            <consortium name="The Broad Institute Genomics Platform"/>
            <consortium name="The Broad Institute Genome Sequencing Center for Infectious Disease"/>
            <person name="Wu L."/>
            <person name="Ma J."/>
        </authorList>
    </citation>
    <scope>NUCLEOTIDE SEQUENCE [LARGE SCALE GENOMIC DNA]</scope>
    <source>
        <strain evidence="5">XZYJ18</strain>
    </source>
</reference>
<evidence type="ECO:0000313" key="5">
    <source>
        <dbReference type="Proteomes" id="UP001596175"/>
    </source>
</evidence>
<dbReference type="EMBL" id="JBHSKG010000017">
    <property type="protein sequence ID" value="MFC5141688.1"/>
    <property type="molecule type" value="Genomic_DNA"/>
</dbReference>
<name>A0ABV9ZN93_9PSEU</name>
<keyword evidence="5" id="KW-1185">Reference proteome</keyword>
<dbReference type="SUPFAM" id="SSF53335">
    <property type="entry name" value="S-adenosyl-L-methionine-dependent methyltransferases"/>
    <property type="match status" value="1"/>
</dbReference>
<dbReference type="GO" id="GO:0008168">
    <property type="term" value="F:methyltransferase activity"/>
    <property type="evidence" value="ECO:0007669"/>
    <property type="project" value="UniProtKB-KW"/>
</dbReference>
<sequence>MSTQEEQTAAWNGTGGDAWVRLQPLLDETYAGVEELLVDRLAAVAGSSPTVVDVGCGTGATTLALARRLGPAARCVGVDLSAPMVELARTRAGDAAVEFVVADAARHRFAPGGADVIASRFGVMFFDDPVAAFANLRAATRRGGALRAVVWRPPAENPFMTRAGEAAAPLLDVPPFVAGVPGPFALADPDHARDLLRGAGWSTVSAEPVDVACGFAERDLDDYVGVMGPVGRALAGEDAATRARVVEHLRPAFDEFRADGRIRFTAAVWLLAAET</sequence>